<dbReference type="STRING" id="279058.LT85_3081"/>
<dbReference type="PRINTS" id="PR00412">
    <property type="entry name" value="EPOXHYDRLASE"/>
</dbReference>
<dbReference type="Pfam" id="PF00561">
    <property type="entry name" value="Abhydrolase_1"/>
    <property type="match status" value="1"/>
</dbReference>
<dbReference type="RefSeq" id="WP_038490270.1">
    <property type="nucleotide sequence ID" value="NZ_CP009962.1"/>
</dbReference>
<dbReference type="PANTHER" id="PTHR43798:SF33">
    <property type="entry name" value="HYDROLASE, PUTATIVE (AFU_ORTHOLOGUE AFUA_2G14860)-RELATED"/>
    <property type="match status" value="1"/>
</dbReference>
<keyword evidence="2" id="KW-0378">Hydrolase</keyword>
<dbReference type="EC" id="3.3.2.9" evidence="2"/>
<protein>
    <submittedName>
        <fullName evidence="2">Epoxide hydrolase</fullName>
        <ecNumber evidence="2">3.3.2.9</ecNumber>
    </submittedName>
</protein>
<organism evidence="2 3">
    <name type="scientific">Collimonas arenae</name>
    <dbReference type="NCBI Taxonomy" id="279058"/>
    <lineage>
        <taxon>Bacteria</taxon>
        <taxon>Pseudomonadati</taxon>
        <taxon>Pseudomonadota</taxon>
        <taxon>Betaproteobacteria</taxon>
        <taxon>Burkholderiales</taxon>
        <taxon>Oxalobacteraceae</taxon>
        <taxon>Collimonas</taxon>
    </lineage>
</organism>
<evidence type="ECO:0000313" key="2">
    <source>
        <dbReference type="EMBL" id="AIY42239.1"/>
    </source>
</evidence>
<gene>
    <name evidence="2" type="ORF">LT85_3081</name>
</gene>
<dbReference type="KEGG" id="care:LT85_3081"/>
<dbReference type="HOGENOM" id="CLU_020336_16_1_4"/>
<dbReference type="Proteomes" id="UP000030302">
    <property type="component" value="Chromosome"/>
</dbReference>
<dbReference type="InterPro" id="IPR000073">
    <property type="entry name" value="AB_hydrolase_1"/>
</dbReference>
<feature type="domain" description="AB hydrolase-1" evidence="1">
    <location>
        <begin position="24"/>
        <end position="277"/>
    </location>
</feature>
<proteinExistence type="predicted"/>
<dbReference type="InterPro" id="IPR029058">
    <property type="entry name" value="AB_hydrolase_fold"/>
</dbReference>
<dbReference type="InterPro" id="IPR000639">
    <property type="entry name" value="Epox_hydrolase-like"/>
</dbReference>
<dbReference type="AlphaFoldDB" id="A0A0A1FF28"/>
<dbReference type="InterPro" id="IPR050266">
    <property type="entry name" value="AB_hydrolase_sf"/>
</dbReference>
<sequence length="293" mass="32541">MLKQVEAGVLNVTYDERGDPDDLAVFLLHGFPYDIHAYDEVIPLLVAAGCRVITPYLRGYGPTRFLSAQTLRSGQQAVLAHDLLALMDVLAIPEAVLAGYDWGGRAACIVAALWPQRVRGLVSVGGYNIQDIPGSVRPQSPENELRYWYQYYFHGERGRAGLQQHRYEFCKLLWRLWSPNWEFDEATYRRTTVAFDNPDFVDVVIHSYRHRFGLAAGDPVVERTELLLATQPKISVPAIALDGGGDGVSLSGGSEHHAGFFNGPYQRRVIPLVGHNLPQEAPQDFAAAILAVI</sequence>
<dbReference type="PANTHER" id="PTHR43798">
    <property type="entry name" value="MONOACYLGLYCEROL LIPASE"/>
    <property type="match status" value="1"/>
</dbReference>
<dbReference type="EMBL" id="CP009962">
    <property type="protein sequence ID" value="AIY42239.1"/>
    <property type="molecule type" value="Genomic_DNA"/>
</dbReference>
<dbReference type="GO" id="GO:0016020">
    <property type="term" value="C:membrane"/>
    <property type="evidence" value="ECO:0007669"/>
    <property type="project" value="TreeGrafter"/>
</dbReference>
<evidence type="ECO:0000313" key="3">
    <source>
        <dbReference type="Proteomes" id="UP000030302"/>
    </source>
</evidence>
<evidence type="ECO:0000259" key="1">
    <source>
        <dbReference type="Pfam" id="PF00561"/>
    </source>
</evidence>
<dbReference type="Gene3D" id="3.40.50.1820">
    <property type="entry name" value="alpha/beta hydrolase"/>
    <property type="match status" value="1"/>
</dbReference>
<keyword evidence="3" id="KW-1185">Reference proteome</keyword>
<reference evidence="3" key="1">
    <citation type="journal article" date="2014" name="Soil Biol. Biochem.">
        <title>Structure and function of bacterial communities in ageing soils: Insights from the Mendocino ecological staircase.</title>
        <authorList>
            <person name="Uroz S."/>
            <person name="Tech J.J."/>
            <person name="Sawaya N.A."/>
            <person name="Frey-Klett P."/>
            <person name="Leveau J.H.J."/>
        </authorList>
    </citation>
    <scope>NUCLEOTIDE SEQUENCE [LARGE SCALE GENOMIC DNA]</scope>
    <source>
        <strain evidence="3">Cal35</strain>
    </source>
</reference>
<dbReference type="OrthoDB" id="9780765at2"/>
<dbReference type="SUPFAM" id="SSF53474">
    <property type="entry name" value="alpha/beta-Hydrolases"/>
    <property type="match status" value="1"/>
</dbReference>
<accession>A0A0A1FF28</accession>
<name>A0A0A1FF28_9BURK</name>
<dbReference type="GO" id="GO:0033961">
    <property type="term" value="F:cis-stilbene-oxide hydrolase activity"/>
    <property type="evidence" value="ECO:0007669"/>
    <property type="project" value="UniProtKB-EC"/>
</dbReference>